<evidence type="ECO:0000313" key="2">
    <source>
        <dbReference type="Proteomes" id="UP000177810"/>
    </source>
</evidence>
<evidence type="ECO:0000313" key="1">
    <source>
        <dbReference type="EMBL" id="OGZ32937.1"/>
    </source>
</evidence>
<proteinExistence type="predicted"/>
<dbReference type="EMBL" id="MHMT01000010">
    <property type="protein sequence ID" value="OGZ32937.1"/>
    <property type="molecule type" value="Genomic_DNA"/>
</dbReference>
<reference evidence="1 2" key="1">
    <citation type="journal article" date="2016" name="Nat. Commun.">
        <title>Thousands of microbial genomes shed light on interconnected biogeochemical processes in an aquifer system.</title>
        <authorList>
            <person name="Anantharaman K."/>
            <person name="Brown C.T."/>
            <person name="Hug L.A."/>
            <person name="Sharon I."/>
            <person name="Castelle C.J."/>
            <person name="Probst A.J."/>
            <person name="Thomas B.C."/>
            <person name="Singh A."/>
            <person name="Wilkins M.J."/>
            <person name="Karaoz U."/>
            <person name="Brodie E.L."/>
            <person name="Williams K.H."/>
            <person name="Hubbard S.S."/>
            <person name="Banfield J.F."/>
        </authorList>
    </citation>
    <scope>NUCLEOTIDE SEQUENCE [LARGE SCALE GENOMIC DNA]</scope>
</reference>
<dbReference type="Proteomes" id="UP000177810">
    <property type="component" value="Unassembled WGS sequence"/>
</dbReference>
<organism evidence="1 2">
    <name type="scientific">Candidatus Portnoybacteria bacterium RBG_13_40_8</name>
    <dbReference type="NCBI Taxonomy" id="1801990"/>
    <lineage>
        <taxon>Bacteria</taxon>
        <taxon>Candidatus Portnoyibacteriota</taxon>
    </lineage>
</organism>
<accession>A0A1G2F4S1</accession>
<protein>
    <recommendedName>
        <fullName evidence="3">DUF4932 domain-containing protein</fullName>
    </recommendedName>
</protein>
<comment type="caution">
    <text evidence="1">The sequence shown here is derived from an EMBL/GenBank/DDBJ whole genome shotgun (WGS) entry which is preliminary data.</text>
</comment>
<gene>
    <name evidence="1" type="ORF">A2V69_02955</name>
</gene>
<sequence>MTLKFSENYNLFVIYLILNLSGYDDNNNKKRMHPIRKKIRDYFIKHRKDDLKVIKPIRGLLKRFHSNSIAYTGLLKREHPRFKKFKGLDEALILIKKFEENTRLKEFYKKYYLPNLDNIINNKKFRHKLTKYKKDISGFVEMKTNWEISVVVNFLDSYWRGSNFRLLRNRSIITTGPSDKKEVVSWHNIVHEALHCILRVYFKKAEKKFSQKLIKIIKQKTLDKDYKNNTSMHQIEETFIRAFTPLITNENKLDYWDYLKNRFPLSEPIYKILEEKLVKGKVKFNQKILREVLEGMENQYK</sequence>
<name>A0A1G2F4S1_9BACT</name>
<dbReference type="STRING" id="1801990.A2V69_02955"/>
<dbReference type="AlphaFoldDB" id="A0A1G2F4S1"/>
<evidence type="ECO:0008006" key="3">
    <source>
        <dbReference type="Google" id="ProtNLM"/>
    </source>
</evidence>